<dbReference type="Proteomes" id="UP001497680">
    <property type="component" value="Unassembled WGS sequence"/>
</dbReference>
<comment type="caution">
    <text evidence="1">The sequence shown here is derived from an EMBL/GenBank/DDBJ whole genome shotgun (WGS) entry which is preliminary data.</text>
</comment>
<evidence type="ECO:0000313" key="2">
    <source>
        <dbReference type="Proteomes" id="UP001497680"/>
    </source>
</evidence>
<dbReference type="EMBL" id="MU394294">
    <property type="protein sequence ID" value="KAI6089667.1"/>
    <property type="molecule type" value="Genomic_DNA"/>
</dbReference>
<protein>
    <submittedName>
        <fullName evidence="1">Uncharacterized protein</fullName>
    </submittedName>
</protein>
<evidence type="ECO:0000313" key="1">
    <source>
        <dbReference type="EMBL" id="KAI6089667.1"/>
    </source>
</evidence>
<sequence>MRKTRRKTRRAQLETHTELLGVAGYTFLPDFLVSKYSSLAFSGDVITETHSRLRLYLQGLCASSLLERAPIGGYRQVIINHIPSSASYTSTFPLTCRHRCCRACAQSLLLGYRDDGPGRVAISVCELHCPVKHRLLLPIQALSAICRATSNQSRGLFLNSAVVPSRADLETPVVVTRAFSHCSQLQACEHNPSQRPQRLRLARFSFFSYTAAVSAVSAVS</sequence>
<name>A0ACC0DAT9_9PEZI</name>
<accession>A0ACC0DAT9</accession>
<gene>
    <name evidence="1" type="ORF">F4821DRAFT_51097</name>
</gene>
<proteinExistence type="predicted"/>
<keyword evidence="2" id="KW-1185">Reference proteome</keyword>
<organism evidence="1 2">
    <name type="scientific">Hypoxylon rubiginosum</name>
    <dbReference type="NCBI Taxonomy" id="110542"/>
    <lineage>
        <taxon>Eukaryota</taxon>
        <taxon>Fungi</taxon>
        <taxon>Dikarya</taxon>
        <taxon>Ascomycota</taxon>
        <taxon>Pezizomycotina</taxon>
        <taxon>Sordariomycetes</taxon>
        <taxon>Xylariomycetidae</taxon>
        <taxon>Xylariales</taxon>
        <taxon>Hypoxylaceae</taxon>
        <taxon>Hypoxylon</taxon>
    </lineage>
</organism>
<reference evidence="1 2" key="1">
    <citation type="journal article" date="2022" name="New Phytol.">
        <title>Ecological generalism drives hyperdiversity of secondary metabolite gene clusters in xylarialean endophytes.</title>
        <authorList>
            <person name="Franco M.E.E."/>
            <person name="Wisecaver J.H."/>
            <person name="Arnold A.E."/>
            <person name="Ju Y.M."/>
            <person name="Slot J.C."/>
            <person name="Ahrendt S."/>
            <person name="Moore L.P."/>
            <person name="Eastman K.E."/>
            <person name="Scott K."/>
            <person name="Konkel Z."/>
            <person name="Mondo S.J."/>
            <person name="Kuo A."/>
            <person name="Hayes R.D."/>
            <person name="Haridas S."/>
            <person name="Andreopoulos B."/>
            <person name="Riley R."/>
            <person name="LaButti K."/>
            <person name="Pangilinan J."/>
            <person name="Lipzen A."/>
            <person name="Amirebrahimi M."/>
            <person name="Yan J."/>
            <person name="Adam C."/>
            <person name="Keymanesh K."/>
            <person name="Ng V."/>
            <person name="Louie K."/>
            <person name="Northen T."/>
            <person name="Drula E."/>
            <person name="Henrissat B."/>
            <person name="Hsieh H.M."/>
            <person name="Youens-Clark K."/>
            <person name="Lutzoni F."/>
            <person name="Miadlikowska J."/>
            <person name="Eastwood D.C."/>
            <person name="Hamelin R.C."/>
            <person name="Grigoriev I.V."/>
            <person name="U'Ren J.M."/>
        </authorList>
    </citation>
    <scope>NUCLEOTIDE SEQUENCE [LARGE SCALE GENOMIC DNA]</scope>
    <source>
        <strain evidence="1 2">ER1909</strain>
    </source>
</reference>